<dbReference type="InterPro" id="IPR036179">
    <property type="entry name" value="Ig-like_dom_sf"/>
</dbReference>
<dbReference type="InterPro" id="IPR013783">
    <property type="entry name" value="Ig-like_fold"/>
</dbReference>
<evidence type="ECO:0000256" key="1">
    <source>
        <dbReference type="ARBA" id="ARBA00022729"/>
    </source>
</evidence>
<dbReference type="CDD" id="cd05716">
    <property type="entry name" value="IgV_pIgR_like"/>
    <property type="match status" value="1"/>
</dbReference>
<evidence type="ECO:0000313" key="9">
    <source>
        <dbReference type="Proteomes" id="UP000694540"/>
    </source>
</evidence>
<feature type="transmembrane region" description="Helical" evidence="5">
    <location>
        <begin position="169"/>
        <end position="189"/>
    </location>
</feature>
<dbReference type="AlphaFoldDB" id="A0A8C3VXM8"/>
<keyword evidence="1 6" id="KW-0732">Signal</keyword>
<dbReference type="GO" id="GO:0038023">
    <property type="term" value="F:signaling receptor activity"/>
    <property type="evidence" value="ECO:0007669"/>
    <property type="project" value="TreeGrafter"/>
</dbReference>
<organism evidence="8 9">
    <name type="scientific">Catagonus wagneri</name>
    <name type="common">Chacoan peccary</name>
    <dbReference type="NCBI Taxonomy" id="51154"/>
    <lineage>
        <taxon>Eukaryota</taxon>
        <taxon>Metazoa</taxon>
        <taxon>Chordata</taxon>
        <taxon>Craniata</taxon>
        <taxon>Vertebrata</taxon>
        <taxon>Euteleostomi</taxon>
        <taxon>Mammalia</taxon>
        <taxon>Eutheria</taxon>
        <taxon>Laurasiatheria</taxon>
        <taxon>Artiodactyla</taxon>
        <taxon>Suina</taxon>
        <taxon>Tayassuidae</taxon>
        <taxon>Catagonus</taxon>
    </lineage>
</organism>
<dbReference type="PANTHER" id="PTHR16423">
    <property type="entry name" value="TREM-LIKE TRANSCRIPT PROTEIN"/>
    <property type="match status" value="1"/>
</dbReference>
<protein>
    <submittedName>
        <fullName evidence="8">Triggering receptor expressed on myeloid cells like 1</fullName>
    </submittedName>
</protein>
<evidence type="ECO:0000256" key="6">
    <source>
        <dbReference type="SAM" id="SignalP"/>
    </source>
</evidence>
<evidence type="ECO:0000256" key="5">
    <source>
        <dbReference type="SAM" id="Phobius"/>
    </source>
</evidence>
<feature type="domain" description="Ig-like" evidence="7">
    <location>
        <begin position="4"/>
        <end position="120"/>
    </location>
</feature>
<feature type="compositionally biased region" description="Low complexity" evidence="4">
    <location>
        <begin position="141"/>
        <end position="160"/>
    </location>
</feature>
<dbReference type="InterPro" id="IPR003599">
    <property type="entry name" value="Ig_sub"/>
</dbReference>
<reference evidence="8" key="2">
    <citation type="submission" date="2025-09" db="UniProtKB">
        <authorList>
            <consortium name="Ensembl"/>
        </authorList>
    </citation>
    <scope>IDENTIFICATION</scope>
</reference>
<dbReference type="PROSITE" id="PS50835">
    <property type="entry name" value="IG_LIKE"/>
    <property type="match status" value="1"/>
</dbReference>
<dbReference type="Gene3D" id="2.60.40.10">
    <property type="entry name" value="Immunoglobulins"/>
    <property type="match status" value="1"/>
</dbReference>
<sequence>AMGPHLLLLLLLGLAGRCSAGSLPELLQAPVGSSILVQCHYRLQDLKARKVWCRFLQGRCQPVVSSAVDRRAPAGSRIFLTDLGGGLLQVEMVTLREEDAGEYGCVVEGASGPQTMHKVTLDVLPAGELSSPEKEETYQVGSLADSSSSDLAGSASPSDPGQDKKSRPLIWGAVFLLGLLVVAAVLFTVMAKRKGNRLGVCGRFQSSGVSGMASSPGFHHSSDTGPAADLPSDVPYVRLDSPPSFDSTTYSNLPLEPLPAKPPSPSSFPPLPPKVLISKPVTYATVVFPEGDKSGGASCEPAQDPPNSQTPPS</sequence>
<dbReference type="GO" id="GO:0031091">
    <property type="term" value="C:platelet alpha granule"/>
    <property type="evidence" value="ECO:0007669"/>
    <property type="project" value="Ensembl"/>
</dbReference>
<dbReference type="SMART" id="SM00409">
    <property type="entry name" value="IG"/>
    <property type="match status" value="1"/>
</dbReference>
<feature type="chain" id="PRO_5034230629" evidence="6">
    <location>
        <begin position="21"/>
        <end position="313"/>
    </location>
</feature>
<evidence type="ECO:0000259" key="7">
    <source>
        <dbReference type="PROSITE" id="PS50835"/>
    </source>
</evidence>
<gene>
    <name evidence="8" type="primary">TREML1</name>
</gene>
<evidence type="ECO:0000313" key="8">
    <source>
        <dbReference type="Ensembl" id="ENSCWAP00000006081.1"/>
    </source>
</evidence>
<keyword evidence="5" id="KW-0812">Transmembrane</keyword>
<evidence type="ECO:0000256" key="2">
    <source>
        <dbReference type="ARBA" id="ARBA00023157"/>
    </source>
</evidence>
<dbReference type="GO" id="GO:0005829">
    <property type="term" value="C:cytosol"/>
    <property type="evidence" value="ECO:0007669"/>
    <property type="project" value="Ensembl"/>
</dbReference>
<proteinExistence type="predicted"/>
<dbReference type="GeneTree" id="ENSGT00470000042300"/>
<name>A0A8C3VXM8_9CETA</name>
<keyword evidence="9" id="KW-1185">Reference proteome</keyword>
<dbReference type="InterPro" id="IPR052314">
    <property type="entry name" value="Immune_rcpt_domain"/>
</dbReference>
<feature type="region of interest" description="Disordered" evidence="4">
    <location>
        <begin position="288"/>
        <end position="313"/>
    </location>
</feature>
<feature type="compositionally biased region" description="Pro residues" evidence="4">
    <location>
        <begin position="256"/>
        <end position="272"/>
    </location>
</feature>
<evidence type="ECO:0000256" key="4">
    <source>
        <dbReference type="SAM" id="MobiDB-lite"/>
    </source>
</evidence>
<dbReference type="InterPro" id="IPR007110">
    <property type="entry name" value="Ig-like_dom"/>
</dbReference>
<feature type="signal peptide" evidence="6">
    <location>
        <begin position="1"/>
        <end position="20"/>
    </location>
</feature>
<dbReference type="GO" id="GO:0005794">
    <property type="term" value="C:Golgi apparatus"/>
    <property type="evidence" value="ECO:0007669"/>
    <property type="project" value="Ensembl"/>
</dbReference>
<feature type="region of interest" description="Disordered" evidence="4">
    <location>
        <begin position="130"/>
        <end position="164"/>
    </location>
</feature>
<dbReference type="GO" id="GO:0009986">
    <property type="term" value="C:cell surface"/>
    <property type="evidence" value="ECO:0007669"/>
    <property type="project" value="Ensembl"/>
</dbReference>
<dbReference type="SUPFAM" id="SSF48726">
    <property type="entry name" value="Immunoglobulin"/>
    <property type="match status" value="1"/>
</dbReference>
<dbReference type="PANTHER" id="PTHR16423:SF3">
    <property type="entry name" value="TREM-LIKE TRANSCRIPT 2 PROTEIN"/>
    <property type="match status" value="1"/>
</dbReference>
<evidence type="ECO:0000256" key="3">
    <source>
        <dbReference type="ARBA" id="ARBA00023319"/>
    </source>
</evidence>
<keyword evidence="3" id="KW-0393">Immunoglobulin domain</keyword>
<dbReference type="GO" id="GO:0030168">
    <property type="term" value="P:platelet activation"/>
    <property type="evidence" value="ECO:0007669"/>
    <property type="project" value="Ensembl"/>
</dbReference>
<reference evidence="8" key="1">
    <citation type="submission" date="2025-08" db="UniProtKB">
        <authorList>
            <consortium name="Ensembl"/>
        </authorList>
    </citation>
    <scope>IDENTIFICATION</scope>
</reference>
<dbReference type="GO" id="GO:0016607">
    <property type="term" value="C:nuclear speck"/>
    <property type="evidence" value="ECO:0007669"/>
    <property type="project" value="Ensembl"/>
</dbReference>
<keyword evidence="5" id="KW-1133">Transmembrane helix</keyword>
<dbReference type="Proteomes" id="UP000694540">
    <property type="component" value="Unplaced"/>
</dbReference>
<keyword evidence="5" id="KW-0472">Membrane</keyword>
<keyword evidence="2" id="KW-1015">Disulfide bond</keyword>
<dbReference type="Ensembl" id="ENSCWAT00000006574.1">
    <property type="protein sequence ID" value="ENSCWAP00000006081.1"/>
    <property type="gene ID" value="ENSCWAG00000004634.1"/>
</dbReference>
<dbReference type="GO" id="GO:0005886">
    <property type="term" value="C:plasma membrane"/>
    <property type="evidence" value="ECO:0007669"/>
    <property type="project" value="Ensembl"/>
</dbReference>
<feature type="region of interest" description="Disordered" evidence="4">
    <location>
        <begin position="212"/>
        <end position="272"/>
    </location>
</feature>
<accession>A0A8C3VXM8</accession>